<dbReference type="EMBL" id="CP043959">
    <property type="protein sequence ID" value="QER85725.1"/>
    <property type="molecule type" value="Genomic_DNA"/>
</dbReference>
<keyword evidence="3" id="KW-1185">Reference proteome</keyword>
<keyword evidence="1" id="KW-0812">Transmembrane</keyword>
<proteinExistence type="predicted"/>
<evidence type="ECO:0000313" key="2">
    <source>
        <dbReference type="EMBL" id="QER85725.1"/>
    </source>
</evidence>
<sequence>MRGLIVNLLLVVAVFAAALLALGGRMGPLEGTVLFLAQLAAIIYVVLRHVRRRRVARTESAQS</sequence>
<evidence type="ECO:0000256" key="1">
    <source>
        <dbReference type="SAM" id="Phobius"/>
    </source>
</evidence>
<gene>
    <name evidence="2" type="ORF">F3L20_07395</name>
</gene>
<organism evidence="2 3">
    <name type="scientific">Streptomyces tendae</name>
    <dbReference type="NCBI Taxonomy" id="1932"/>
    <lineage>
        <taxon>Bacteria</taxon>
        <taxon>Bacillati</taxon>
        <taxon>Actinomycetota</taxon>
        <taxon>Actinomycetes</taxon>
        <taxon>Kitasatosporales</taxon>
        <taxon>Streptomycetaceae</taxon>
        <taxon>Streptomyces</taxon>
    </lineage>
</organism>
<name>A0ABX5ZMW5_STRTE</name>
<reference evidence="2 3" key="1">
    <citation type="submission" date="2019-09" db="EMBL/GenBank/DDBJ databases">
        <title>Draft genome sequence of the Ebosin-producing strain Streptomyces sp. 139.</title>
        <authorList>
            <person name="Ai L."/>
            <person name="Geng M."/>
            <person name="Ma M."/>
            <person name="Bai L."/>
        </authorList>
    </citation>
    <scope>NUCLEOTIDE SEQUENCE [LARGE SCALE GENOMIC DNA]</scope>
    <source>
        <strain evidence="2 3">139</strain>
    </source>
</reference>
<dbReference type="Proteomes" id="UP000324308">
    <property type="component" value="Chromosome"/>
</dbReference>
<keyword evidence="1" id="KW-1133">Transmembrane helix</keyword>
<feature type="transmembrane region" description="Helical" evidence="1">
    <location>
        <begin position="33"/>
        <end position="50"/>
    </location>
</feature>
<protein>
    <submittedName>
        <fullName evidence="2">Uncharacterized protein</fullName>
    </submittedName>
</protein>
<evidence type="ECO:0000313" key="3">
    <source>
        <dbReference type="Proteomes" id="UP000324308"/>
    </source>
</evidence>
<dbReference type="RefSeq" id="WP_150153183.1">
    <property type="nucleotide sequence ID" value="NZ_CP043959.1"/>
</dbReference>
<keyword evidence="1" id="KW-0472">Membrane</keyword>
<accession>A0ABX5ZMW5</accession>